<feature type="coiled-coil region" evidence="4">
    <location>
        <begin position="567"/>
        <end position="886"/>
    </location>
</feature>
<dbReference type="GO" id="GO:0006406">
    <property type="term" value="P:mRNA export from nucleus"/>
    <property type="evidence" value="ECO:0007669"/>
    <property type="project" value="TreeGrafter"/>
</dbReference>
<sequence>MELEALLKQRNQLEEVSAAEKKRADSLQSELSVIQVSFQELKLAHETAEKEKHEAEQQVASLKLSNADHLVTISCLKLDLAKRREENIEVNGKLRSLELTKVRLEIEKQEQSSEKMTAQLMSQDLKSKLETLTERNAYNQKEMFKLEQEMNLQRERQRLTITQLQEENISMKKERDILQSQLKDLREVEIELGPKLRSSEAKVKDLEERLDELNLQHQRDRKSNEEIITVSQRHRSVLETEISQSRSKISQIEAQAQQQVDNLRAENETLKAKIVEIQQKLELTRAQLQKLTGVSTTPRSPDAAVVPGEPIASSNLLRLIQEYESGGKQWDDIYEDYFKLRGDHNKLITQSESLRTSADRLLREKRDAQQYYSRLEDELTKLRSSLHTANQRVKKFADEHEQYDTAKLHMETTIKHLQQQKDALQVSLDDTNYQLRYLLHDVASRGDPYSSVINPSNGLDSAPPSMAEGDLVFKNIAELQEQNQNLINKLREAQQALASNQQQMDLASNEDIQSTAAFDSAFENAGTLITKLREQSTSSELRLQAAVSERDMYKKMMREETIGRTDSEQLQAQISKYEETVKSYEATLESIRLETTRDVGHLKTELEESQKAATTLRRDIAQANAQIAHLQEKCEKLVNTSESRNAQINELRRVSTDLEQRLAARENMIHDLNEKLMASQTKEELMRNENTYITAEKNAQQELYERLKAENMRLETERSNSAKLLGELNANLRANTSESSQFVDHLKQQVERLERDLQHARDTIQSTERQLRDAHPTDLHQWQKRYDESQVELRLLKETHSETTTKLRAANEQVTILTVRLQDAEKDIQRWKNQVELGTAAPSGDDLVAQERDDHVKRLAAAQSEISSLQQRVDEYKAAADSNEKALQEFIETHKNYSEGMEATLTKASEGITQRDATISELRAELTIAFKTTQEANEQLSQAQQKWEKERSELTEQTSQIEEIKSQAAASVETIRAEMDIQLRLVHEAEQKYQTELASRSQDQETIQALRTEIEQKVLEINERKQESELAQSKLQNAEASWQRQKEQFEATQQELHNRFKESQDHEDKLAVQIQELMASLSTKFDASTNNVPHGMDIASLSDRVVQELREVNASLRRDKELLDVRLTDSSQELQRTKGDMEYAQRLLKQTREALEEERKHRAASSAADRSKLEMLNQAAAYKDSNDKLRELLKKMRSQIQDYEQRIITSDKEIEPLKLKIQTLEADYKRSQDHVQMLEQSQKEWTARTTEIMTRYNKTDPAEVAKLNEQVQSLEAQKAAMETQIAQLQTQVKELEEKAAKLEKMSGERGQMAIRFKRMYTTEKEKNDTMNANGANKASEEKQSLESRIAKLEQEKQALEATLAIFEKEKKDLEQRVSEIEKEKAEAEQKATTATTQHNNLKTKHHQLLLHARGAMAAKKAAEEEKDKVEKELNELKSKQSQGAVAGISDEESQKLKEEKDAAEASLARLKVKLSMLENKNKKLEEKLGATTVTRTPLTSTSNDSGVAVTYSGEKREAEQIVQEPAAKKQHTE</sequence>
<keyword evidence="9" id="KW-1185">Reference proteome</keyword>
<evidence type="ECO:0000313" key="8">
    <source>
        <dbReference type="EMBL" id="KAG2172190.1"/>
    </source>
</evidence>
<dbReference type="EMBL" id="JAEPRA010000025">
    <property type="protein sequence ID" value="KAG2172190.1"/>
    <property type="molecule type" value="Genomic_DNA"/>
</dbReference>
<dbReference type="InterPro" id="IPR057974">
    <property type="entry name" value="NUA/TPR/MLP1-2-like_dom"/>
</dbReference>
<feature type="coiled-coil region" evidence="4">
    <location>
        <begin position="930"/>
        <end position="957"/>
    </location>
</feature>
<gene>
    <name evidence="8" type="ORF">INT44_005561</name>
</gene>
<feature type="region of interest" description="Disordered" evidence="5">
    <location>
        <begin position="1484"/>
        <end position="1533"/>
    </location>
</feature>
<feature type="coiled-coil region" evidence="4">
    <location>
        <begin position="476"/>
        <end position="510"/>
    </location>
</feature>
<name>A0A8H7U7U7_9FUNG</name>
<accession>A0A8H7U7U7</accession>
<reference evidence="8" key="1">
    <citation type="submission" date="2020-12" db="EMBL/GenBank/DDBJ databases">
        <title>Metabolic potential, ecology and presence of endohyphal bacteria is reflected in genomic diversity of Mucoromycotina.</title>
        <authorList>
            <person name="Muszewska A."/>
            <person name="Okrasinska A."/>
            <person name="Steczkiewicz K."/>
            <person name="Drgas O."/>
            <person name="Orlowska M."/>
            <person name="Perlinska-Lenart U."/>
            <person name="Aleksandrzak-Piekarczyk T."/>
            <person name="Szatraj K."/>
            <person name="Zielenkiewicz U."/>
            <person name="Pilsyk S."/>
            <person name="Malc E."/>
            <person name="Mieczkowski P."/>
            <person name="Kruszewska J.S."/>
            <person name="Biernat P."/>
            <person name="Pawlowska J."/>
        </authorList>
    </citation>
    <scope>NUCLEOTIDE SEQUENCE</scope>
    <source>
        <strain evidence="8">WA0000051536</strain>
    </source>
</reference>
<feature type="coiled-coil region" evidence="4">
    <location>
        <begin position="1106"/>
        <end position="1308"/>
    </location>
</feature>
<evidence type="ECO:0000256" key="2">
    <source>
        <dbReference type="ARBA" id="ARBA00023054"/>
    </source>
</evidence>
<evidence type="ECO:0000313" key="9">
    <source>
        <dbReference type="Proteomes" id="UP000612746"/>
    </source>
</evidence>
<evidence type="ECO:0008006" key="10">
    <source>
        <dbReference type="Google" id="ProtNLM"/>
    </source>
</evidence>
<feature type="coiled-coil region" evidence="4">
    <location>
        <begin position="358"/>
        <end position="434"/>
    </location>
</feature>
<feature type="compositionally biased region" description="Low complexity" evidence="5">
    <location>
        <begin position="1491"/>
        <end position="1501"/>
    </location>
</feature>
<feature type="compositionally biased region" description="Basic and acidic residues" evidence="5">
    <location>
        <begin position="1452"/>
        <end position="1463"/>
    </location>
</feature>
<dbReference type="PANTHER" id="PTHR18898">
    <property type="entry name" value="NUCLEOPROTEIN TPR-RELATED"/>
    <property type="match status" value="1"/>
</dbReference>
<dbReference type="GO" id="GO:0006606">
    <property type="term" value="P:protein import into nucleus"/>
    <property type="evidence" value="ECO:0007669"/>
    <property type="project" value="InterPro"/>
</dbReference>
<feature type="region of interest" description="Disordered" evidence="5">
    <location>
        <begin position="1421"/>
        <end position="1463"/>
    </location>
</feature>
<evidence type="ECO:0000259" key="7">
    <source>
        <dbReference type="Pfam" id="PF25785"/>
    </source>
</evidence>
<comment type="caution">
    <text evidence="8">The sequence shown here is derived from an EMBL/GenBank/DDBJ whole genome shotgun (WGS) entry which is preliminary data.</text>
</comment>
<dbReference type="PANTHER" id="PTHR18898:SF2">
    <property type="entry name" value="NUCLEOPROTEIN TPR"/>
    <property type="match status" value="1"/>
</dbReference>
<dbReference type="InterPro" id="IPR012929">
    <property type="entry name" value="Nucleoprot-TPR/MLP1-2_dom"/>
</dbReference>
<feature type="coiled-coil region" evidence="4">
    <location>
        <begin position="147"/>
        <end position="294"/>
    </location>
</feature>
<keyword evidence="2 4" id="KW-0175">Coiled coil</keyword>
<keyword evidence="3" id="KW-0539">Nucleus</keyword>
<proteinExistence type="predicted"/>
<feature type="region of interest" description="Disordered" evidence="5">
    <location>
        <begin position="1324"/>
        <end position="1345"/>
    </location>
</feature>
<feature type="domain" description="Nucleoprotein TPR/MLP1-2" evidence="6">
    <location>
        <begin position="949"/>
        <end position="1077"/>
    </location>
</feature>
<dbReference type="Pfam" id="PF25785">
    <property type="entry name" value="TPR"/>
    <property type="match status" value="1"/>
</dbReference>
<feature type="compositionally biased region" description="Basic and acidic residues" evidence="5">
    <location>
        <begin position="1421"/>
        <end position="1438"/>
    </location>
</feature>
<organism evidence="8 9">
    <name type="scientific">Umbelopsis vinacea</name>
    <dbReference type="NCBI Taxonomy" id="44442"/>
    <lineage>
        <taxon>Eukaryota</taxon>
        <taxon>Fungi</taxon>
        <taxon>Fungi incertae sedis</taxon>
        <taxon>Mucoromycota</taxon>
        <taxon>Mucoromycotina</taxon>
        <taxon>Umbelopsidomycetes</taxon>
        <taxon>Umbelopsidales</taxon>
        <taxon>Umbelopsidaceae</taxon>
        <taxon>Umbelopsis</taxon>
    </lineage>
</organism>
<dbReference type="Gene3D" id="1.10.287.1490">
    <property type="match status" value="1"/>
</dbReference>
<feature type="coiled-coil region" evidence="4">
    <location>
        <begin position="3"/>
        <end position="65"/>
    </location>
</feature>
<dbReference type="OrthoDB" id="2376498at2759"/>
<evidence type="ECO:0000256" key="1">
    <source>
        <dbReference type="ARBA" id="ARBA00004123"/>
    </source>
</evidence>
<evidence type="ECO:0000256" key="3">
    <source>
        <dbReference type="ARBA" id="ARBA00023242"/>
    </source>
</evidence>
<evidence type="ECO:0000256" key="4">
    <source>
        <dbReference type="SAM" id="Coils"/>
    </source>
</evidence>
<dbReference type="Proteomes" id="UP000612746">
    <property type="component" value="Unassembled WGS sequence"/>
</dbReference>
<feature type="domain" description="NUA/TPR/MLP1-2-like" evidence="7">
    <location>
        <begin position="410"/>
        <end position="500"/>
    </location>
</feature>
<feature type="coiled-coil region" evidence="4">
    <location>
        <begin position="1007"/>
        <end position="1055"/>
    </location>
</feature>
<evidence type="ECO:0000259" key="6">
    <source>
        <dbReference type="Pfam" id="PF07926"/>
    </source>
</evidence>
<comment type="subcellular location">
    <subcellularLocation>
        <location evidence="1">Nucleus</location>
    </subcellularLocation>
</comment>
<dbReference type="Pfam" id="PF07926">
    <property type="entry name" value="TPR_MLP1_2"/>
    <property type="match status" value="1"/>
</dbReference>
<dbReference type="GO" id="GO:0005643">
    <property type="term" value="C:nuclear pore"/>
    <property type="evidence" value="ECO:0007669"/>
    <property type="project" value="TreeGrafter"/>
</dbReference>
<dbReference type="GO" id="GO:0017056">
    <property type="term" value="F:structural constituent of nuclear pore"/>
    <property type="evidence" value="ECO:0007669"/>
    <property type="project" value="TreeGrafter"/>
</dbReference>
<protein>
    <recommendedName>
        <fullName evidence="10">Nucleoprotein TPR/MLP1 domain-containing protein</fullName>
    </recommendedName>
</protein>
<evidence type="ECO:0000256" key="5">
    <source>
        <dbReference type="SAM" id="MobiDB-lite"/>
    </source>
</evidence>